<protein>
    <submittedName>
        <fullName evidence="2">Uncharacterized protein</fullName>
    </submittedName>
</protein>
<organism evidence="2 3">
    <name type="scientific">Sarocladium strictum</name>
    <name type="common">Black bundle disease fungus</name>
    <name type="synonym">Acremonium strictum</name>
    <dbReference type="NCBI Taxonomy" id="5046"/>
    <lineage>
        <taxon>Eukaryota</taxon>
        <taxon>Fungi</taxon>
        <taxon>Dikarya</taxon>
        <taxon>Ascomycota</taxon>
        <taxon>Pezizomycotina</taxon>
        <taxon>Sordariomycetes</taxon>
        <taxon>Hypocreomycetidae</taxon>
        <taxon>Hypocreales</taxon>
        <taxon>Sarocladiaceae</taxon>
        <taxon>Sarocladium</taxon>
    </lineage>
</organism>
<sequence length="526" mass="58227">MAPKGIKPGYNLNKRSPSDTVNLGAGHDVENTLFRDIFYESSSPWSFSSDAAINAEETEYTLASYLINASVDLSESQNRLDETHTQATPQVAAGLFSHGAAHRPKLDKQALSGTVFTPSNLGDSTAAHRHDFQKHHALRTRFPHQHTAHGLSSGLLTPNTTPSTGGQRWTPPSAIDSSASGSSGSLFHRQPSLDTSPSEGFNPDTYASDSPWVQSSLMRSLLEPHRSSGIDPGSTGRFGLPTERQLFKSDHGLQYGQINHQSAIQGRSLGFRPMDALLSTDHQNQSPMFSFHNGHHLNHHQYGPLPSFSSRYCGKHVDSNASADHLLPEQNCALWLTNLPPNITYSQLLGSIRNFGRIWCTYINEPNQREHVTAAAKVVFFSPQAASAFVQACWSSASPLVIHGYHIKVAYNRIKYPEKSYAQGESRVLIVVGHPSFVNEDALLVFFRARFIFQTDRIRTLWYTPTCAVVEFSFGSYRCQAQMGMMALEKDRPAGFEKVYYGKDPCEVGESQPVNEAYPRNHGLFT</sequence>
<name>A0AA39GGM4_SARSR</name>
<dbReference type="Proteomes" id="UP001175261">
    <property type="component" value="Unassembled WGS sequence"/>
</dbReference>
<accession>A0AA39GGM4</accession>
<gene>
    <name evidence="2" type="ORF">NLU13_5299</name>
</gene>
<evidence type="ECO:0000313" key="3">
    <source>
        <dbReference type="Proteomes" id="UP001175261"/>
    </source>
</evidence>
<feature type="compositionally biased region" description="Polar residues" evidence="1">
    <location>
        <begin position="154"/>
        <end position="167"/>
    </location>
</feature>
<feature type="region of interest" description="Disordered" evidence="1">
    <location>
        <begin position="1"/>
        <end position="22"/>
    </location>
</feature>
<evidence type="ECO:0000256" key="1">
    <source>
        <dbReference type="SAM" id="MobiDB-lite"/>
    </source>
</evidence>
<comment type="caution">
    <text evidence="2">The sequence shown here is derived from an EMBL/GenBank/DDBJ whole genome shotgun (WGS) entry which is preliminary data.</text>
</comment>
<dbReference type="SUPFAM" id="SSF54928">
    <property type="entry name" value="RNA-binding domain, RBD"/>
    <property type="match status" value="1"/>
</dbReference>
<keyword evidence="3" id="KW-1185">Reference proteome</keyword>
<feature type="compositionally biased region" description="Low complexity" evidence="1">
    <location>
        <begin position="173"/>
        <end position="185"/>
    </location>
</feature>
<feature type="compositionally biased region" description="Polar residues" evidence="1">
    <location>
        <begin position="192"/>
        <end position="208"/>
    </location>
</feature>
<dbReference type="AlphaFoldDB" id="A0AA39GGM4"/>
<reference evidence="2" key="1">
    <citation type="submission" date="2022-10" db="EMBL/GenBank/DDBJ databases">
        <title>Determination and structural analysis of whole genome sequence of Sarocladium strictum F4-1.</title>
        <authorList>
            <person name="Hu L."/>
            <person name="Jiang Y."/>
        </authorList>
    </citation>
    <scope>NUCLEOTIDE SEQUENCE</scope>
    <source>
        <strain evidence="2">F4-1</strain>
    </source>
</reference>
<dbReference type="InterPro" id="IPR035979">
    <property type="entry name" value="RBD_domain_sf"/>
</dbReference>
<dbReference type="GO" id="GO:0003676">
    <property type="term" value="F:nucleic acid binding"/>
    <property type="evidence" value="ECO:0007669"/>
    <property type="project" value="InterPro"/>
</dbReference>
<dbReference type="InterPro" id="IPR012677">
    <property type="entry name" value="Nucleotide-bd_a/b_plait_sf"/>
</dbReference>
<proteinExistence type="predicted"/>
<dbReference type="Gene3D" id="3.30.70.330">
    <property type="match status" value="1"/>
</dbReference>
<evidence type="ECO:0000313" key="2">
    <source>
        <dbReference type="EMBL" id="KAK0386985.1"/>
    </source>
</evidence>
<dbReference type="EMBL" id="JAPDFR010000004">
    <property type="protein sequence ID" value="KAK0386985.1"/>
    <property type="molecule type" value="Genomic_DNA"/>
</dbReference>
<feature type="region of interest" description="Disordered" evidence="1">
    <location>
        <begin position="145"/>
        <end position="208"/>
    </location>
</feature>